<gene>
    <name evidence="10" type="ORF">RB614_08915</name>
</gene>
<evidence type="ECO:0000256" key="1">
    <source>
        <dbReference type="ARBA" id="ARBA00004651"/>
    </source>
</evidence>
<dbReference type="Pfam" id="PF00528">
    <property type="entry name" value="BPD_transp_1"/>
    <property type="match status" value="1"/>
</dbReference>
<feature type="transmembrane region" description="Helical" evidence="7">
    <location>
        <begin position="177"/>
        <end position="200"/>
    </location>
</feature>
<dbReference type="PANTHER" id="PTHR30193:SF41">
    <property type="entry name" value="DIACETYLCHITOBIOSE UPTAKE SYSTEM PERMEASE PROTEIN NGCF"/>
    <property type="match status" value="1"/>
</dbReference>
<evidence type="ECO:0000256" key="2">
    <source>
        <dbReference type="ARBA" id="ARBA00022448"/>
    </source>
</evidence>
<dbReference type="RefSeq" id="WP_308711913.1">
    <property type="nucleotide sequence ID" value="NZ_JAVHUY010000007.1"/>
</dbReference>
<proteinExistence type="inferred from homology"/>
<evidence type="ECO:0000256" key="7">
    <source>
        <dbReference type="RuleBase" id="RU363032"/>
    </source>
</evidence>
<dbReference type="InterPro" id="IPR000515">
    <property type="entry name" value="MetI-like"/>
</dbReference>
<dbReference type="PANTHER" id="PTHR30193">
    <property type="entry name" value="ABC TRANSPORTER PERMEASE PROTEIN"/>
    <property type="match status" value="1"/>
</dbReference>
<evidence type="ECO:0000259" key="9">
    <source>
        <dbReference type="PROSITE" id="PS50928"/>
    </source>
</evidence>
<dbReference type="EMBL" id="JAVHUY010000007">
    <property type="protein sequence ID" value="MDQ7904642.1"/>
    <property type="molecule type" value="Genomic_DNA"/>
</dbReference>
<feature type="region of interest" description="Disordered" evidence="8">
    <location>
        <begin position="1"/>
        <end position="24"/>
    </location>
</feature>
<organism evidence="10 11">
    <name type="scientific">Phytohabitans maris</name>
    <dbReference type="NCBI Taxonomy" id="3071409"/>
    <lineage>
        <taxon>Bacteria</taxon>
        <taxon>Bacillati</taxon>
        <taxon>Actinomycetota</taxon>
        <taxon>Actinomycetes</taxon>
        <taxon>Micromonosporales</taxon>
        <taxon>Micromonosporaceae</taxon>
    </lineage>
</organism>
<feature type="transmembrane region" description="Helical" evidence="7">
    <location>
        <begin position="90"/>
        <end position="116"/>
    </location>
</feature>
<evidence type="ECO:0000256" key="5">
    <source>
        <dbReference type="ARBA" id="ARBA00022989"/>
    </source>
</evidence>
<feature type="transmembrane region" description="Helical" evidence="7">
    <location>
        <begin position="128"/>
        <end position="148"/>
    </location>
</feature>
<dbReference type="Gene3D" id="1.10.3720.10">
    <property type="entry name" value="MetI-like"/>
    <property type="match status" value="1"/>
</dbReference>
<protein>
    <submittedName>
        <fullName evidence="10">Sugar ABC transporter permease</fullName>
    </submittedName>
</protein>
<keyword evidence="11" id="KW-1185">Reference proteome</keyword>
<evidence type="ECO:0000256" key="4">
    <source>
        <dbReference type="ARBA" id="ARBA00022692"/>
    </source>
</evidence>
<feature type="transmembrane region" description="Helical" evidence="7">
    <location>
        <begin position="31"/>
        <end position="50"/>
    </location>
</feature>
<comment type="similarity">
    <text evidence="7">Belongs to the binding-protein-dependent transport system permease family.</text>
</comment>
<dbReference type="Proteomes" id="UP001230908">
    <property type="component" value="Unassembled WGS sequence"/>
</dbReference>
<dbReference type="InterPro" id="IPR035906">
    <property type="entry name" value="MetI-like_sf"/>
</dbReference>
<reference evidence="10 11" key="1">
    <citation type="submission" date="2023-08" db="EMBL/GenBank/DDBJ databases">
        <title>Phytohabitans sansha sp. nov., isolated from marine sediment.</title>
        <authorList>
            <person name="Zhao Y."/>
            <person name="Yi K."/>
        </authorList>
    </citation>
    <scope>NUCLEOTIDE SEQUENCE [LARGE SCALE GENOMIC DNA]</scope>
    <source>
        <strain evidence="10 11">ZYX-F-186</strain>
    </source>
</reference>
<name>A0ABU0ZFB3_9ACTN</name>
<evidence type="ECO:0000256" key="8">
    <source>
        <dbReference type="SAM" id="MobiDB-lite"/>
    </source>
</evidence>
<feature type="transmembrane region" description="Helical" evidence="7">
    <location>
        <begin position="283"/>
        <end position="305"/>
    </location>
</feature>
<dbReference type="PROSITE" id="PS50928">
    <property type="entry name" value="ABC_TM1"/>
    <property type="match status" value="1"/>
</dbReference>
<comment type="caution">
    <text evidence="10">The sequence shown here is derived from an EMBL/GenBank/DDBJ whole genome shotgun (WGS) entry which is preliminary data.</text>
</comment>
<keyword evidence="3" id="KW-1003">Cell membrane</keyword>
<feature type="transmembrane region" description="Helical" evidence="7">
    <location>
        <begin position="232"/>
        <end position="251"/>
    </location>
</feature>
<keyword evidence="2 7" id="KW-0813">Transport</keyword>
<evidence type="ECO:0000256" key="6">
    <source>
        <dbReference type="ARBA" id="ARBA00023136"/>
    </source>
</evidence>
<dbReference type="SUPFAM" id="SSF161098">
    <property type="entry name" value="MetI-like"/>
    <property type="match status" value="1"/>
</dbReference>
<sequence>MESAVATAARPAGGQQTVERRSPRRRRRHDWWGVAFMLPAAFFLFGSLLIPSVQGAVYAFTDWNGLSADFNWVGLENFRRMVQDDLAKQALFNTVAVTVVLVLLQNAAGLLLAVALNSKIKSRGLMRVVFFSPVVVTPVVVAALWRYMYYPDGPINTILGMVGLKSLQQEWLAEPNLARWAIVAVILWQFSGYLMVIYLAGLQNVPDELIESARLDGAGPVRVFRHITLPMLRPAATIGFLLVAISGLKIFDQVWIITRGGPGTSTHTLSTMLYQEAFVFGKFGYSTAIAVVLTLLALLFAVVQLRIANRRDYRR</sequence>
<keyword evidence="5 7" id="KW-1133">Transmembrane helix</keyword>
<dbReference type="InterPro" id="IPR051393">
    <property type="entry name" value="ABC_transporter_permease"/>
</dbReference>
<dbReference type="CDD" id="cd06261">
    <property type="entry name" value="TM_PBP2"/>
    <property type="match status" value="1"/>
</dbReference>
<feature type="domain" description="ABC transmembrane type-1" evidence="9">
    <location>
        <begin position="91"/>
        <end position="304"/>
    </location>
</feature>
<keyword evidence="6 7" id="KW-0472">Membrane</keyword>
<accession>A0ABU0ZFB3</accession>
<comment type="subcellular location">
    <subcellularLocation>
        <location evidence="1 7">Cell membrane</location>
        <topology evidence="1 7">Multi-pass membrane protein</topology>
    </subcellularLocation>
</comment>
<evidence type="ECO:0000313" key="10">
    <source>
        <dbReference type="EMBL" id="MDQ7904642.1"/>
    </source>
</evidence>
<keyword evidence="4 7" id="KW-0812">Transmembrane</keyword>
<evidence type="ECO:0000313" key="11">
    <source>
        <dbReference type="Proteomes" id="UP001230908"/>
    </source>
</evidence>
<evidence type="ECO:0000256" key="3">
    <source>
        <dbReference type="ARBA" id="ARBA00022475"/>
    </source>
</evidence>